<accession>A0A1M7D1G6</accession>
<evidence type="ECO:0000313" key="2">
    <source>
        <dbReference type="Proteomes" id="UP000184120"/>
    </source>
</evidence>
<name>A0A1M7D1G6_9FLAO</name>
<protein>
    <submittedName>
        <fullName evidence="1">Uncharacterized protein</fullName>
    </submittedName>
</protein>
<reference evidence="2" key="1">
    <citation type="submission" date="2016-11" db="EMBL/GenBank/DDBJ databases">
        <authorList>
            <person name="Varghese N."/>
            <person name="Submissions S."/>
        </authorList>
    </citation>
    <scope>NUCLEOTIDE SEQUENCE [LARGE SCALE GENOMIC DNA]</scope>
    <source>
        <strain evidence="2">DSM 27989</strain>
    </source>
</reference>
<dbReference type="EMBL" id="FRBH01000017">
    <property type="protein sequence ID" value="SHL73310.1"/>
    <property type="molecule type" value="Genomic_DNA"/>
</dbReference>
<organism evidence="1 2">
    <name type="scientific">Chishuiella changwenlii</name>
    <dbReference type="NCBI Taxonomy" id="1434701"/>
    <lineage>
        <taxon>Bacteria</taxon>
        <taxon>Pseudomonadati</taxon>
        <taxon>Bacteroidota</taxon>
        <taxon>Flavobacteriia</taxon>
        <taxon>Flavobacteriales</taxon>
        <taxon>Weeksellaceae</taxon>
        <taxon>Chishuiella</taxon>
    </lineage>
</organism>
<proteinExistence type="predicted"/>
<gene>
    <name evidence="1" type="ORF">SAMN05443634_1171</name>
</gene>
<dbReference type="Proteomes" id="UP000184120">
    <property type="component" value="Unassembled WGS sequence"/>
</dbReference>
<dbReference type="STRING" id="1434701.SAMN05443634_1171"/>
<sequence>MKNIYIIILFFTLFNCMKKNKEDYILEIVNTNIDSMNNSHSEFYKDYLYTIAHQEKQGINYLKISTGEYYNNDSVEFIQEYKNHLLVFYKNVLFKNKHKLKHQDLYSGLAYKKDNIYMYHPSYVVIEVLNNKYRRLNYKEQKEKKLFIYNDVPDLPEPNIE</sequence>
<dbReference type="AlphaFoldDB" id="A0A1M7D1G6"/>
<evidence type="ECO:0000313" key="1">
    <source>
        <dbReference type="EMBL" id="SHL73310.1"/>
    </source>
</evidence>